<feature type="domain" description="DUF4283" evidence="3">
    <location>
        <begin position="39"/>
        <end position="118"/>
    </location>
</feature>
<comment type="caution">
    <text evidence="6">The sequence shown here is derived from an EMBL/GenBank/DDBJ whole genome shotgun (WGS) entry which is preliminary data.</text>
</comment>
<evidence type="ECO:0000259" key="2">
    <source>
        <dbReference type="Pfam" id="PF13456"/>
    </source>
</evidence>
<proteinExistence type="predicted"/>
<dbReference type="InterPro" id="IPR025836">
    <property type="entry name" value="Zn_knuckle_CX2CX4HX4C"/>
</dbReference>
<accession>A0A7J6H2Q9</accession>
<evidence type="ECO:0008006" key="9">
    <source>
        <dbReference type="Google" id="ProtNLM"/>
    </source>
</evidence>
<feature type="compositionally biased region" description="Polar residues" evidence="1">
    <location>
        <begin position="545"/>
        <end position="561"/>
    </location>
</feature>
<dbReference type="PANTHER" id="PTHR31286:SF167">
    <property type="entry name" value="OS09G0268800 PROTEIN"/>
    <property type="match status" value="1"/>
</dbReference>
<dbReference type="GO" id="GO:0004523">
    <property type="term" value="F:RNA-DNA hybrid ribonuclease activity"/>
    <property type="evidence" value="ECO:0007669"/>
    <property type="project" value="InterPro"/>
</dbReference>
<evidence type="ECO:0000313" key="7">
    <source>
        <dbReference type="Proteomes" id="UP000525078"/>
    </source>
</evidence>
<protein>
    <recommendedName>
        <fullName evidence="9">RNase H type-1 domain-containing protein</fullName>
    </recommendedName>
</protein>
<dbReference type="EMBL" id="JAATIQ010000068">
    <property type="protein sequence ID" value="KAF4389241.1"/>
    <property type="molecule type" value="Genomic_DNA"/>
</dbReference>
<dbReference type="EMBL" id="JAATIP010000304">
    <property type="protein sequence ID" value="KAF4352882.1"/>
    <property type="molecule type" value="Genomic_DNA"/>
</dbReference>
<feature type="domain" description="Zinc knuckle CX2CX4HX4C" evidence="4">
    <location>
        <begin position="180"/>
        <end position="226"/>
    </location>
</feature>
<dbReference type="InterPro" id="IPR002156">
    <property type="entry name" value="RNaseH_domain"/>
</dbReference>
<gene>
    <name evidence="5" type="ORF">F8388_002072</name>
    <name evidence="6" type="ORF">G4B88_003054</name>
</gene>
<dbReference type="Pfam" id="PF14111">
    <property type="entry name" value="DUF4283"/>
    <property type="match status" value="1"/>
</dbReference>
<evidence type="ECO:0000259" key="4">
    <source>
        <dbReference type="Pfam" id="PF14392"/>
    </source>
</evidence>
<dbReference type="GO" id="GO:0003676">
    <property type="term" value="F:nucleic acid binding"/>
    <property type="evidence" value="ECO:0007669"/>
    <property type="project" value="InterPro"/>
</dbReference>
<evidence type="ECO:0000256" key="1">
    <source>
        <dbReference type="SAM" id="MobiDB-lite"/>
    </source>
</evidence>
<feature type="compositionally biased region" description="Polar residues" evidence="1">
    <location>
        <begin position="568"/>
        <end position="579"/>
    </location>
</feature>
<feature type="region of interest" description="Disordered" evidence="1">
    <location>
        <begin position="544"/>
        <end position="635"/>
    </location>
</feature>
<dbReference type="InterPro" id="IPR036691">
    <property type="entry name" value="Endo/exonu/phosph_ase_sf"/>
</dbReference>
<name>A0A7J6H2Q9_CANSA</name>
<dbReference type="Pfam" id="PF13456">
    <property type="entry name" value="RVT_3"/>
    <property type="match status" value="1"/>
</dbReference>
<reference evidence="7 8" key="1">
    <citation type="journal article" date="2020" name="bioRxiv">
        <title>Sequence and annotation of 42 cannabis genomes reveals extensive copy number variation in cannabinoid synthesis and pathogen resistance genes.</title>
        <authorList>
            <person name="Mckernan K.J."/>
            <person name="Helbert Y."/>
            <person name="Kane L.T."/>
            <person name="Ebling H."/>
            <person name="Zhang L."/>
            <person name="Liu B."/>
            <person name="Eaton Z."/>
            <person name="Mclaughlin S."/>
            <person name="Kingan S."/>
            <person name="Baybayan P."/>
            <person name="Concepcion G."/>
            <person name="Jordan M."/>
            <person name="Riva A."/>
            <person name="Barbazuk W."/>
            <person name="Harkins T."/>
        </authorList>
    </citation>
    <scope>NUCLEOTIDE SEQUENCE [LARGE SCALE GENOMIC DNA]</scope>
    <source>
        <strain evidence="7 8">cv. Jamaican Lion 4</strain>
        <strain evidence="6">Father</strain>
        <strain evidence="5">Mother</strain>
        <tissue evidence="6">Leaf</tissue>
    </source>
</reference>
<dbReference type="InterPro" id="IPR025558">
    <property type="entry name" value="DUF4283"/>
</dbReference>
<dbReference type="AlphaFoldDB" id="A0A7J6H2Q9"/>
<dbReference type="InterPro" id="IPR044730">
    <property type="entry name" value="RNase_H-like_dom_plant"/>
</dbReference>
<feature type="domain" description="RNase H type-1" evidence="2">
    <location>
        <begin position="961"/>
        <end position="1075"/>
    </location>
</feature>
<evidence type="ECO:0000259" key="3">
    <source>
        <dbReference type="Pfam" id="PF14111"/>
    </source>
</evidence>
<evidence type="ECO:0000313" key="5">
    <source>
        <dbReference type="EMBL" id="KAF4352882.1"/>
    </source>
</evidence>
<dbReference type="Gene3D" id="3.30.420.10">
    <property type="entry name" value="Ribonuclease H-like superfamily/Ribonuclease H"/>
    <property type="match status" value="1"/>
</dbReference>
<dbReference type="CDD" id="cd06222">
    <property type="entry name" value="RNase_H_like"/>
    <property type="match status" value="1"/>
</dbReference>
<dbReference type="Pfam" id="PF14392">
    <property type="entry name" value="zf-CCHC_4"/>
    <property type="match status" value="1"/>
</dbReference>
<dbReference type="Proteomes" id="UP000525078">
    <property type="component" value="Unassembled WGS sequence"/>
</dbReference>
<dbReference type="Proteomes" id="UP000583929">
    <property type="component" value="Unassembled WGS sequence"/>
</dbReference>
<keyword evidence="8" id="KW-1185">Reference proteome</keyword>
<dbReference type="PANTHER" id="PTHR31286">
    <property type="entry name" value="GLYCINE-RICH CELL WALL STRUCTURAL PROTEIN 1.8-LIKE"/>
    <property type="match status" value="1"/>
</dbReference>
<evidence type="ECO:0000313" key="8">
    <source>
        <dbReference type="Proteomes" id="UP000583929"/>
    </source>
</evidence>
<dbReference type="Gene3D" id="3.60.10.10">
    <property type="entry name" value="Endonuclease/exonuclease/phosphatase"/>
    <property type="match status" value="1"/>
</dbReference>
<organism evidence="6 8">
    <name type="scientific">Cannabis sativa</name>
    <name type="common">Hemp</name>
    <name type="synonym">Marijuana</name>
    <dbReference type="NCBI Taxonomy" id="3483"/>
    <lineage>
        <taxon>Eukaryota</taxon>
        <taxon>Viridiplantae</taxon>
        <taxon>Streptophyta</taxon>
        <taxon>Embryophyta</taxon>
        <taxon>Tracheophyta</taxon>
        <taxon>Spermatophyta</taxon>
        <taxon>Magnoliopsida</taxon>
        <taxon>eudicotyledons</taxon>
        <taxon>Gunneridae</taxon>
        <taxon>Pentapetalae</taxon>
        <taxon>rosids</taxon>
        <taxon>fabids</taxon>
        <taxon>Rosales</taxon>
        <taxon>Cannabaceae</taxon>
        <taxon>Cannabis</taxon>
    </lineage>
</organism>
<dbReference type="SUPFAM" id="SSF56219">
    <property type="entry name" value="DNase I-like"/>
    <property type="match status" value="1"/>
</dbReference>
<sequence length="1113" mass="126059">MADANLSSLFEDAVQVTTKDITCDLHPGEVDHNEEPNRILLGKLYCCSRLGRKAIYGSLRNAWSSISGWSWKERDDGLLQFTFRSRFDAENVLLRRPWVVCGFLLVLMPWPSWLTPAEVAFDQTPIWVRLKSIPPFYWNKTNLQELAGKVSASYDLPKHIERNFERGSFGMGTVRFRATVDVNKPLFSSFYLRRKGIKDLWIQYQYEKMPKICFKCGVLSHEHKFCFKTPTVIKDETGAFYPMFGSWMGEDAVERSPFHLPLPNWFKDWIAQQQVLKDPKIKNQMKMQRRWKEAEAYECRELRRQMPGKRRQVEVVIENRVQTGEVVLNRFPSVYLPGTGEITPFENTAEGVVEKVIPERPVEQMATFQAAPPNTDSEKPDTELAKSDIGLMTTNPSGIENKEEGLPDTQPQHQNSKFAKASKVRLMMSSANATNPLLNDPRDIAVTEKENFTLQSDFTVGAFVNPLLGPQAQPLEWPSRICWARAFGPLTGSATVDKFQREPTLFNPILNIDDFKSFDNDNGPRKRKAVDGFFMVPGVIPAHEGTSSGTAHDSSESNVQKSIELEDNPTTFSPGSSESKLPKRRRGRPRKVEDPPSSPTPSSSKRGRPTKSKSWIGATPKSFKKKGVASSSKENHSQYRNLWNANGIELAIDLHNKFVVIGKNKENSTSCQDKNWISGTIQSDPPGTKWNLLGIYGPPTLNGKEAFWTRVAEFCVRCQSPTLLLGDLNGTLADNESINYTNHGNSARYSFDLRRMVAQTGLVDLGCMNGKFTWFQRCAGSIGGTSVKRARLDRALASVDWRLLFPNAVVECMTVSTSDHKPILLNTDGGARCTKAQFKYELMWGRDPRCYWVVRNAWRDQLHLNPMINMYRKLKKTKEYLQRWNKTHFRKIQQQVMEARSDRNRRTIGEKKEDMMRIIDIITLKIKDHVMASLKTLPDVLSWTPPPPKWKCCNSDVAILNSESVISAVLRDEWGNVVAIKTAVIQVTNPMLAEAHAVCLAADLSISLGETCVMFQSDNLNVVQEFAVSTSSVANFRLQCAKERFMVLCSKFIDWGIIHISRKCNFMAHNVARWAARLQMFGNICTDMLPSAVLDDFVEWDPGSASPTLTLLT</sequence>
<evidence type="ECO:0000313" key="6">
    <source>
        <dbReference type="EMBL" id="KAF4389241.1"/>
    </source>
</evidence>
<dbReference type="InterPro" id="IPR040256">
    <property type="entry name" value="At4g02000-like"/>
</dbReference>
<dbReference type="InterPro" id="IPR036397">
    <property type="entry name" value="RNaseH_sf"/>
</dbReference>